<dbReference type="InterPro" id="IPR025202">
    <property type="entry name" value="PLD-like_dom"/>
</dbReference>
<proteinExistence type="inferred from homology"/>
<dbReference type="GO" id="GO:0016042">
    <property type="term" value="P:lipid catabolic process"/>
    <property type="evidence" value="ECO:0007669"/>
    <property type="project" value="UniProtKB-KW"/>
</dbReference>
<evidence type="ECO:0000256" key="4">
    <source>
        <dbReference type="ARBA" id="ARBA00022801"/>
    </source>
</evidence>
<dbReference type="GO" id="GO:0016891">
    <property type="term" value="F:RNA endonuclease activity producing 5'-phosphomonoesters, hydrolytic mechanism"/>
    <property type="evidence" value="ECO:0007669"/>
    <property type="project" value="TreeGrafter"/>
</dbReference>
<keyword evidence="6" id="KW-0443">Lipid metabolism</keyword>
<organism evidence="8">
    <name type="scientific">Telmatobacter sp. DSM 110680</name>
    <dbReference type="NCBI Taxonomy" id="3036704"/>
    <lineage>
        <taxon>Bacteria</taxon>
        <taxon>Pseudomonadati</taxon>
        <taxon>Acidobacteriota</taxon>
        <taxon>Terriglobia</taxon>
        <taxon>Terriglobales</taxon>
        <taxon>Acidobacteriaceae</taxon>
        <taxon>Telmatobacter</taxon>
    </lineage>
</organism>
<evidence type="ECO:0000256" key="1">
    <source>
        <dbReference type="ARBA" id="ARBA00000798"/>
    </source>
</evidence>
<comment type="catalytic activity">
    <reaction evidence="1">
        <text>a 1,2-diacyl-sn-glycero-3-phosphocholine + H2O = a 1,2-diacyl-sn-glycero-3-phosphate + choline + H(+)</text>
        <dbReference type="Rhea" id="RHEA:14445"/>
        <dbReference type="ChEBI" id="CHEBI:15354"/>
        <dbReference type="ChEBI" id="CHEBI:15377"/>
        <dbReference type="ChEBI" id="CHEBI:15378"/>
        <dbReference type="ChEBI" id="CHEBI:57643"/>
        <dbReference type="ChEBI" id="CHEBI:58608"/>
        <dbReference type="EC" id="3.1.4.4"/>
    </reaction>
</comment>
<sequence length="372" mass="41947">MKLLLQPDNGIKPILDALRKAKKIIRILIFRFDRVEIEKALVAAVNRGVTVQALIAHTNQGEEKNLRRLEMRLLAEGVTVTRTADDLVRYHGKMFIIDDKMLYLLGFNFTHMDIDLSRSLGIVTSKKSVVKEAIRLFESDSKRRPYKNVKGDLVVSPVNARKQLTNFIAGTKKKLLIYEMKISDRDFLKLLQKKISSGAEVRVLSRASAKGGNISVRRLPSRLHLRAILRDGNSAFLGSQSLRKLELEARREIGLIFRDKKTVKEMEAIFEKDWKRSEPVIEDTKLASAIVVPAKKVAKEVARQISIKPVLEQVLDKVIDTKDSTPFEPEEVAQTVREAFHDEVQGAVQDALKNIVASSATDDTGKTAEKDK</sequence>
<evidence type="ECO:0000256" key="3">
    <source>
        <dbReference type="ARBA" id="ARBA00012027"/>
    </source>
</evidence>
<dbReference type="PANTHER" id="PTHR43856:SF1">
    <property type="entry name" value="MITOCHONDRIAL CARDIOLIPIN HYDROLASE"/>
    <property type="match status" value="1"/>
</dbReference>
<evidence type="ECO:0000313" key="8">
    <source>
        <dbReference type="EMBL" id="XBH19091.1"/>
    </source>
</evidence>
<evidence type="ECO:0000259" key="7">
    <source>
        <dbReference type="PROSITE" id="PS50035"/>
    </source>
</evidence>
<evidence type="ECO:0000256" key="2">
    <source>
        <dbReference type="ARBA" id="ARBA00008664"/>
    </source>
</evidence>
<dbReference type="Gene3D" id="3.30.870.10">
    <property type="entry name" value="Endonuclease Chain A"/>
    <property type="match status" value="2"/>
</dbReference>
<keyword evidence="4" id="KW-0378">Hydrolase</keyword>
<dbReference type="InterPro" id="IPR001736">
    <property type="entry name" value="PLipase_D/transphosphatidylase"/>
</dbReference>
<dbReference type="RefSeq" id="WP_348264306.1">
    <property type="nucleotide sequence ID" value="NZ_CP121196.1"/>
</dbReference>
<dbReference type="InterPro" id="IPR051406">
    <property type="entry name" value="PLD_domain"/>
</dbReference>
<dbReference type="Pfam" id="PF13091">
    <property type="entry name" value="PLDc_2"/>
    <property type="match status" value="2"/>
</dbReference>
<dbReference type="SUPFAM" id="SSF56024">
    <property type="entry name" value="Phospholipase D/nuclease"/>
    <property type="match status" value="2"/>
</dbReference>
<dbReference type="AlphaFoldDB" id="A0AAU7DNV1"/>
<evidence type="ECO:0000256" key="5">
    <source>
        <dbReference type="ARBA" id="ARBA00022963"/>
    </source>
</evidence>
<dbReference type="EC" id="3.1.4.4" evidence="3"/>
<accession>A0AAU7DNV1</accession>
<feature type="domain" description="PLD phosphodiesterase" evidence="7">
    <location>
        <begin position="86"/>
        <end position="113"/>
    </location>
</feature>
<dbReference type="GO" id="GO:0004630">
    <property type="term" value="F:phospholipase D activity"/>
    <property type="evidence" value="ECO:0007669"/>
    <property type="project" value="UniProtKB-EC"/>
</dbReference>
<dbReference type="PROSITE" id="PS50035">
    <property type="entry name" value="PLD"/>
    <property type="match status" value="1"/>
</dbReference>
<protein>
    <recommendedName>
        <fullName evidence="3">phospholipase D</fullName>
        <ecNumber evidence="3">3.1.4.4</ecNumber>
    </recommendedName>
</protein>
<dbReference type="EMBL" id="CP121196">
    <property type="protein sequence ID" value="XBH19091.1"/>
    <property type="molecule type" value="Genomic_DNA"/>
</dbReference>
<name>A0AAU7DNV1_9BACT</name>
<dbReference type="PANTHER" id="PTHR43856">
    <property type="entry name" value="CARDIOLIPIN HYDROLASE"/>
    <property type="match status" value="1"/>
</dbReference>
<gene>
    <name evidence="8" type="ORF">P8935_07165</name>
</gene>
<reference evidence="8" key="1">
    <citation type="submission" date="2023-03" db="EMBL/GenBank/DDBJ databases">
        <title>Edaphobacter sp.</title>
        <authorList>
            <person name="Huber K.J."/>
            <person name="Papendorf J."/>
            <person name="Pilke C."/>
            <person name="Bunk B."/>
            <person name="Sproeer C."/>
            <person name="Pester M."/>
        </authorList>
    </citation>
    <scope>NUCLEOTIDE SEQUENCE</scope>
    <source>
        <strain evidence="8">DSM 110680</strain>
    </source>
</reference>
<comment type="similarity">
    <text evidence="2">Belongs to the phospholipase D family.</text>
</comment>
<keyword evidence="5" id="KW-0442">Lipid degradation</keyword>
<evidence type="ECO:0000256" key="6">
    <source>
        <dbReference type="ARBA" id="ARBA00023098"/>
    </source>
</evidence>
<dbReference type="GO" id="GO:0006793">
    <property type="term" value="P:phosphorus metabolic process"/>
    <property type="evidence" value="ECO:0007669"/>
    <property type="project" value="UniProtKB-ARBA"/>
</dbReference>